<evidence type="ECO:0000313" key="2">
    <source>
        <dbReference type="Proteomes" id="UP000663856"/>
    </source>
</evidence>
<dbReference type="AlphaFoldDB" id="A0A816VTY4"/>
<dbReference type="EMBL" id="CAJNRF010010146">
    <property type="protein sequence ID" value="CAF2117482.1"/>
    <property type="molecule type" value="Genomic_DNA"/>
</dbReference>
<dbReference type="Proteomes" id="UP000663856">
    <property type="component" value="Unassembled WGS sequence"/>
</dbReference>
<dbReference type="InterPro" id="IPR027417">
    <property type="entry name" value="P-loop_NTPase"/>
</dbReference>
<name>A0A816VTY4_9BILA</name>
<sequence length="785" mass="89896">MFISPMDSEAISYDASGTDLKRTAIDLRGQIGSFYDACRDRVLEQSIANCTELSVQTNVTVQGEIKYGYDEHRQNILRFFFQDEHLRLSIALGLTSNTGRASLINYSHQYNEYTRFFYYSCVNSVHEMAETTGYNERPMNSSMSSSAATHTITHIESGIDLVAVMQLRSNKDTETVTDRILNKLLEYLLYDVNISLSSEDEEILSNNVLHTTVYTNVDELKNLTSILDVSHHIQRSKTSIRPITYTLRPIKCAKFALLPRELSENIEDYVLQRITDMRQLEKFDTNNESNLLSEHLKMQLTNIETQRSNLKNILRNEFEQISNLVIAIRCGQTDCSRLQEILDGDARKTMEVSINHVKQNIMQFEQKENLIQYLKQKSIDYLDASANKINEHDDEITIRKKLAEGNQNYRIFCSSDLLNHNNSNEFQKLISGLIEETNTNPRLCLIYADFSYCSFQLSNMAVLLPSVKMNEDKIEHTSSPSIETVFASSNIPENSIEDPVVGEVSNTYPVAPSAPSGETIKILLLGETGVGKSTFINAFANYHKYNTLAIAESSEPVVLMPVSFVITTGNDFAEHIVQFGDINDSHDEDFHHAGQSVTQHCKSYTFDINHSDGKKLCIIDTPGFYDTRGMEQDDYNMQHILDYIKDVNCVDFICVLFKPNDTRLSIFYRSCFTQLLSVLHRNSVNNIIFCFTNSRSTFYSPGDTAPLIKKMLTQVSLVNIPFKKDNVFCFDSESFRYLVALHNRIPFDHLDKEEYEKSWIHSVSQANRLIQYICDNFDDSRRRNQ</sequence>
<dbReference type="PROSITE" id="PS00675">
    <property type="entry name" value="SIGMA54_INTERACT_1"/>
    <property type="match status" value="1"/>
</dbReference>
<proteinExistence type="predicted"/>
<protein>
    <recommendedName>
        <fullName evidence="3">G domain-containing protein</fullName>
    </recommendedName>
</protein>
<dbReference type="SUPFAM" id="SSF52540">
    <property type="entry name" value="P-loop containing nucleoside triphosphate hydrolases"/>
    <property type="match status" value="1"/>
</dbReference>
<comment type="caution">
    <text evidence="1">The sequence shown here is derived from an EMBL/GenBank/DDBJ whole genome shotgun (WGS) entry which is preliminary data.</text>
</comment>
<evidence type="ECO:0008006" key="3">
    <source>
        <dbReference type="Google" id="ProtNLM"/>
    </source>
</evidence>
<accession>A0A816VTY4</accession>
<organism evidence="1 2">
    <name type="scientific">Rotaria magnacalcarata</name>
    <dbReference type="NCBI Taxonomy" id="392030"/>
    <lineage>
        <taxon>Eukaryota</taxon>
        <taxon>Metazoa</taxon>
        <taxon>Spiralia</taxon>
        <taxon>Gnathifera</taxon>
        <taxon>Rotifera</taxon>
        <taxon>Eurotatoria</taxon>
        <taxon>Bdelloidea</taxon>
        <taxon>Philodinida</taxon>
        <taxon>Philodinidae</taxon>
        <taxon>Rotaria</taxon>
    </lineage>
</organism>
<gene>
    <name evidence="1" type="ORF">WKI299_LOCUS23561</name>
</gene>
<dbReference type="Gene3D" id="3.40.50.300">
    <property type="entry name" value="P-loop containing nucleotide triphosphate hydrolases"/>
    <property type="match status" value="1"/>
</dbReference>
<dbReference type="InterPro" id="IPR025662">
    <property type="entry name" value="Sigma_54_int_dom_ATP-bd_1"/>
</dbReference>
<dbReference type="PANTHER" id="PTHR32046">
    <property type="entry name" value="G DOMAIN-CONTAINING PROTEIN"/>
    <property type="match status" value="1"/>
</dbReference>
<reference evidence="1" key="1">
    <citation type="submission" date="2021-02" db="EMBL/GenBank/DDBJ databases">
        <authorList>
            <person name="Nowell W R."/>
        </authorList>
    </citation>
    <scope>NUCLEOTIDE SEQUENCE</scope>
</reference>
<dbReference type="PANTHER" id="PTHR32046:SF11">
    <property type="entry name" value="IMMUNE-ASSOCIATED NUCLEOTIDE-BINDING PROTEIN 10-LIKE"/>
    <property type="match status" value="1"/>
</dbReference>
<evidence type="ECO:0000313" key="1">
    <source>
        <dbReference type="EMBL" id="CAF2117482.1"/>
    </source>
</evidence>